<dbReference type="Proteomes" id="UP000306575">
    <property type="component" value="Unassembled WGS sequence"/>
</dbReference>
<dbReference type="EMBL" id="SULI01000004">
    <property type="protein sequence ID" value="TKZ21658.1"/>
    <property type="molecule type" value="Genomic_DNA"/>
</dbReference>
<dbReference type="AlphaFoldDB" id="A0A4U7N7D7"/>
<organism evidence="2 3">
    <name type="scientific">Shimia litoralis</name>
    <dbReference type="NCBI Taxonomy" id="420403"/>
    <lineage>
        <taxon>Bacteria</taxon>
        <taxon>Pseudomonadati</taxon>
        <taxon>Pseudomonadota</taxon>
        <taxon>Alphaproteobacteria</taxon>
        <taxon>Rhodobacterales</taxon>
        <taxon>Roseobacteraceae</taxon>
    </lineage>
</organism>
<evidence type="ECO:0000256" key="1">
    <source>
        <dbReference type="ARBA" id="ARBA00022729"/>
    </source>
</evidence>
<accession>A0A4U7N7D7</accession>
<proteinExistence type="predicted"/>
<protein>
    <submittedName>
        <fullName evidence="2">VCBS repeat-containing protein</fullName>
    </submittedName>
</protein>
<sequence>MALGAVANAEIMSATYADPTTRYDHGILGDAIEFESLVLKLGDGRTVRIRLPDTRVFEDVAPRLADVDGDGAPEVIAIETDLSKGARLSVYGAQGLIAATPFIGRTHRWLAPIGAADLDGDGQIELAYIDRPHLARTLRVWRFQGGALVHLWDQQGLTNHKIGQDYISGGLRACEAKIEMITVNRDWSRIMATSFDGTRTHSRDIGAYRGRASLVTALACPSE</sequence>
<dbReference type="InterPro" id="IPR013517">
    <property type="entry name" value="FG-GAP"/>
</dbReference>
<keyword evidence="1" id="KW-0732">Signal</keyword>
<reference evidence="2 3" key="1">
    <citation type="submission" date="2019-04" db="EMBL/GenBank/DDBJ databases">
        <title>Genome sequence of Pelagicola litoralis CL-ES2.</title>
        <authorList>
            <person name="Cao J."/>
        </authorList>
    </citation>
    <scope>NUCLEOTIDE SEQUENCE [LARGE SCALE GENOMIC DNA]</scope>
    <source>
        <strain evidence="2 3">CL-ES2</strain>
    </source>
</reference>
<dbReference type="OrthoDB" id="58662at2"/>
<evidence type="ECO:0000313" key="3">
    <source>
        <dbReference type="Proteomes" id="UP000306575"/>
    </source>
</evidence>
<name>A0A4U7N7D7_9RHOB</name>
<gene>
    <name evidence="2" type="ORF">FAP39_05795</name>
</gene>
<keyword evidence="3" id="KW-1185">Reference proteome</keyword>
<dbReference type="InterPro" id="IPR028994">
    <property type="entry name" value="Integrin_alpha_N"/>
</dbReference>
<dbReference type="SUPFAM" id="SSF69318">
    <property type="entry name" value="Integrin alpha N-terminal domain"/>
    <property type="match status" value="1"/>
</dbReference>
<dbReference type="Pfam" id="PF13517">
    <property type="entry name" value="FG-GAP_3"/>
    <property type="match status" value="1"/>
</dbReference>
<comment type="caution">
    <text evidence="2">The sequence shown here is derived from an EMBL/GenBank/DDBJ whole genome shotgun (WGS) entry which is preliminary data.</text>
</comment>
<evidence type="ECO:0000313" key="2">
    <source>
        <dbReference type="EMBL" id="TKZ21658.1"/>
    </source>
</evidence>